<dbReference type="CDD" id="cd07436">
    <property type="entry name" value="PHP_PolX"/>
    <property type="match status" value="1"/>
</dbReference>
<evidence type="ECO:0000256" key="3">
    <source>
        <dbReference type="ARBA" id="ARBA00012417"/>
    </source>
</evidence>
<dbReference type="SUPFAM" id="SSF47802">
    <property type="entry name" value="DNA polymerase beta, N-terminal domain-like"/>
    <property type="match status" value="1"/>
</dbReference>
<evidence type="ECO:0000313" key="26">
    <source>
        <dbReference type="Proteomes" id="UP000053797"/>
    </source>
</evidence>
<dbReference type="InterPro" id="IPR050243">
    <property type="entry name" value="PHP_phosphatase"/>
</dbReference>
<evidence type="ECO:0000256" key="16">
    <source>
        <dbReference type="ARBA" id="ARBA00035717"/>
    </source>
</evidence>
<dbReference type="InterPro" id="IPR043519">
    <property type="entry name" value="NT_sf"/>
</dbReference>
<dbReference type="GO" id="GO:0006281">
    <property type="term" value="P:DNA repair"/>
    <property type="evidence" value="ECO:0007669"/>
    <property type="project" value="UniProtKB-KW"/>
</dbReference>
<dbReference type="SMART" id="SM00278">
    <property type="entry name" value="HhH1"/>
    <property type="match status" value="3"/>
</dbReference>
<dbReference type="InterPro" id="IPR002054">
    <property type="entry name" value="DNA-dir_DNA_pol_X"/>
</dbReference>
<comment type="cofactor">
    <cofactor evidence="1">
        <name>Mg(2+)</name>
        <dbReference type="ChEBI" id="CHEBI:18420"/>
    </cofactor>
</comment>
<dbReference type="InterPro" id="IPR028207">
    <property type="entry name" value="DNA_pol_B_palm_palm"/>
</dbReference>
<dbReference type="InterPro" id="IPR016195">
    <property type="entry name" value="Pol/histidinol_Pase-like"/>
</dbReference>
<feature type="domain" description="DNA-directed DNA polymerase X" evidence="24">
    <location>
        <begin position="2"/>
        <end position="313"/>
    </location>
</feature>
<evidence type="ECO:0000256" key="10">
    <source>
        <dbReference type="ARBA" id="ARBA00022705"/>
    </source>
</evidence>
<dbReference type="InterPro" id="IPR002008">
    <property type="entry name" value="DNA_pol_X_beta-like"/>
</dbReference>
<feature type="domain" description="Helix-hairpin-helix DNA-binding motif class 1" evidence="22">
    <location>
        <begin position="49"/>
        <end position="68"/>
    </location>
</feature>
<evidence type="ECO:0000256" key="8">
    <source>
        <dbReference type="ARBA" id="ARBA00022679"/>
    </source>
</evidence>
<evidence type="ECO:0000256" key="17">
    <source>
        <dbReference type="ARBA" id="ARBA00035726"/>
    </source>
</evidence>
<dbReference type="FunFam" id="3.20.20.140:FF:000047">
    <property type="entry name" value="PHP domain-containing protein"/>
    <property type="match status" value="1"/>
</dbReference>
<evidence type="ECO:0000256" key="13">
    <source>
        <dbReference type="ARBA" id="ARBA00022932"/>
    </source>
</evidence>
<dbReference type="Pfam" id="PF14520">
    <property type="entry name" value="HHH_5"/>
    <property type="match status" value="1"/>
</dbReference>
<dbReference type="OrthoDB" id="9808747at2"/>
<dbReference type="RefSeq" id="WP_035396571.1">
    <property type="nucleotide sequence ID" value="NZ_FMYN01000001.1"/>
</dbReference>
<evidence type="ECO:0000259" key="24">
    <source>
        <dbReference type="SMART" id="SM00483"/>
    </source>
</evidence>
<evidence type="ECO:0000256" key="9">
    <source>
        <dbReference type="ARBA" id="ARBA00022695"/>
    </source>
</evidence>
<dbReference type="Pfam" id="PF14791">
    <property type="entry name" value="DNA_pol_B_thumb"/>
    <property type="match status" value="1"/>
</dbReference>
<comment type="function">
    <text evidence="20">Repair polymerase that plays a key role in base-excision repair. During this process, the damaged base is excised by specific DNA glycosylases, the DNA backbone is nicked at the abasic site by an apurinic/apyrimidic (AP) endonuclease, and POLB removes 5'-deoxyribose-phosphate from the preincised AP site acting as a 5'-deoxyribose-phosphate lyase (5'-dRP lyase); through its DNA polymerase activity, it adds one nucleotide to the 3' end of the arising single-nucleotide gap. Conducts 'gap-filling' DNA synthesis in a stepwise distributive fashion rather than in a processive fashion as for other DNA polymerases. It is also able to cleave sugar-phosphate bonds 3' to an intact AP site, acting as an AP lyase.</text>
</comment>
<dbReference type="PANTHER" id="PTHR36928">
    <property type="entry name" value="PHOSPHATASE YCDX-RELATED"/>
    <property type="match status" value="1"/>
</dbReference>
<dbReference type="Proteomes" id="UP000053797">
    <property type="component" value="Unassembled WGS sequence"/>
</dbReference>
<dbReference type="SUPFAM" id="SSF89550">
    <property type="entry name" value="PHP domain-like"/>
    <property type="match status" value="1"/>
</dbReference>
<feature type="domain" description="Helix-hairpin-helix DNA-binding motif class 1" evidence="22">
    <location>
        <begin position="89"/>
        <end position="108"/>
    </location>
</feature>
<dbReference type="NCBIfam" id="NF006375">
    <property type="entry name" value="PRK08609.1"/>
    <property type="match status" value="1"/>
</dbReference>
<comment type="catalytic activity">
    <reaction evidence="21">
        <text>DNA(n) + a 2'-deoxyribonucleoside 5'-triphosphate = DNA(n+1) + diphosphate</text>
        <dbReference type="Rhea" id="RHEA:22508"/>
        <dbReference type="Rhea" id="RHEA-COMP:17339"/>
        <dbReference type="Rhea" id="RHEA-COMP:17340"/>
        <dbReference type="ChEBI" id="CHEBI:33019"/>
        <dbReference type="ChEBI" id="CHEBI:61560"/>
        <dbReference type="ChEBI" id="CHEBI:173112"/>
        <dbReference type="EC" id="2.7.7.7"/>
    </reaction>
</comment>
<dbReference type="InterPro" id="IPR047967">
    <property type="entry name" value="PolX_PHP"/>
</dbReference>
<keyword evidence="13" id="KW-0239">DNA-directed DNA polymerase</keyword>
<evidence type="ECO:0000256" key="4">
    <source>
        <dbReference type="ARBA" id="ARBA00012720"/>
    </source>
</evidence>
<dbReference type="InterPro" id="IPR027421">
    <property type="entry name" value="DNA_pol_lamdba_lyase_dom_sf"/>
</dbReference>
<dbReference type="InterPro" id="IPR022311">
    <property type="entry name" value="PolX-like"/>
</dbReference>
<dbReference type="GO" id="GO:0042578">
    <property type="term" value="F:phosphoric ester hydrolase activity"/>
    <property type="evidence" value="ECO:0007669"/>
    <property type="project" value="TreeGrafter"/>
</dbReference>
<evidence type="ECO:0000256" key="5">
    <source>
        <dbReference type="ARBA" id="ARBA00020020"/>
    </source>
</evidence>
<evidence type="ECO:0000256" key="14">
    <source>
        <dbReference type="ARBA" id="ARBA00023053"/>
    </source>
</evidence>
<dbReference type="GO" id="GO:0140078">
    <property type="term" value="F:class I DNA-(apurinic or apyrimidinic site) endonuclease activity"/>
    <property type="evidence" value="ECO:0007669"/>
    <property type="project" value="UniProtKB-EC"/>
</dbReference>
<dbReference type="Gene3D" id="3.20.20.140">
    <property type="entry name" value="Metal-dependent hydrolases"/>
    <property type="match status" value="1"/>
</dbReference>
<dbReference type="AlphaFoldDB" id="A0A0V8GJP8"/>
<dbReference type="GO" id="GO:0008270">
    <property type="term" value="F:zinc ion binding"/>
    <property type="evidence" value="ECO:0007669"/>
    <property type="project" value="TreeGrafter"/>
</dbReference>
<dbReference type="GO" id="GO:0005829">
    <property type="term" value="C:cytosol"/>
    <property type="evidence" value="ECO:0007669"/>
    <property type="project" value="TreeGrafter"/>
</dbReference>
<keyword evidence="6" id="KW-0488">Methylation</keyword>
<evidence type="ECO:0000256" key="11">
    <source>
        <dbReference type="ARBA" id="ARBA00022763"/>
    </source>
</evidence>
<dbReference type="PRINTS" id="PR00870">
    <property type="entry name" value="DNAPOLXBETA"/>
</dbReference>
<comment type="catalytic activity">
    <reaction evidence="18">
        <text>2'-deoxyribonucleotide-(2'-deoxyribose 5'-phosphate)-2'-deoxyribonucleotide-DNA = a 3'-end 2'-deoxyribonucleotide-(2,3-dehydro-2,3-deoxyribose 5'-phosphate)-DNA + a 5'-end 5'-phospho-2'-deoxyribonucleoside-DNA + H(+)</text>
        <dbReference type="Rhea" id="RHEA:66592"/>
        <dbReference type="Rhea" id="RHEA-COMP:13180"/>
        <dbReference type="Rhea" id="RHEA-COMP:16897"/>
        <dbReference type="Rhea" id="RHEA-COMP:17067"/>
        <dbReference type="ChEBI" id="CHEBI:15378"/>
        <dbReference type="ChEBI" id="CHEBI:136412"/>
        <dbReference type="ChEBI" id="CHEBI:157695"/>
        <dbReference type="ChEBI" id="CHEBI:167181"/>
        <dbReference type="EC" id="4.2.99.18"/>
    </reaction>
</comment>
<dbReference type="PIRSF" id="PIRSF005047">
    <property type="entry name" value="UCP005047_YshC"/>
    <property type="match status" value="1"/>
</dbReference>
<comment type="subcellular location">
    <subcellularLocation>
        <location evidence="2">Cytoplasm</location>
    </subcellularLocation>
</comment>
<keyword evidence="7" id="KW-0237">DNA synthesis</keyword>
<gene>
    <name evidence="25" type="ORF">AS033_03020</name>
</gene>
<dbReference type="EC" id="2.7.7.7" evidence="3"/>
<comment type="caution">
    <text evidence="25">The sequence shown here is derived from an EMBL/GenBank/DDBJ whole genome shotgun (WGS) entry which is preliminary data.</text>
</comment>
<dbReference type="InterPro" id="IPR037160">
    <property type="entry name" value="DNA_Pol_thumb_sf"/>
</dbReference>
<evidence type="ECO:0000259" key="23">
    <source>
        <dbReference type="SMART" id="SM00481"/>
    </source>
</evidence>
<dbReference type="CDD" id="cd00141">
    <property type="entry name" value="NT_POLXc"/>
    <property type="match status" value="1"/>
</dbReference>
<dbReference type="EMBL" id="LNQL01000001">
    <property type="protein sequence ID" value="KSU50367.1"/>
    <property type="molecule type" value="Genomic_DNA"/>
</dbReference>
<dbReference type="SMART" id="SM00481">
    <property type="entry name" value="POLIIIAc"/>
    <property type="match status" value="1"/>
</dbReference>
<keyword evidence="10" id="KW-0235">DNA replication</keyword>
<dbReference type="InterPro" id="IPR003141">
    <property type="entry name" value="Pol/His_phosphatase_N"/>
</dbReference>
<protein>
    <recommendedName>
        <fullName evidence="5">DNA polymerase beta</fullName>
        <ecNumber evidence="3">2.7.7.7</ecNumber>
        <ecNumber evidence="4">4.2.99.18</ecNumber>
    </recommendedName>
    <alternativeName>
        <fullName evidence="16">5'-deoxyribose-phosphate lyase</fullName>
    </alternativeName>
    <alternativeName>
        <fullName evidence="17">AP lyase</fullName>
    </alternativeName>
</protein>
<name>A0A0V8GJP8_9BACL</name>
<evidence type="ECO:0000259" key="22">
    <source>
        <dbReference type="SMART" id="SM00278"/>
    </source>
</evidence>
<dbReference type="SUPFAM" id="SSF81301">
    <property type="entry name" value="Nucleotidyltransferase"/>
    <property type="match status" value="1"/>
</dbReference>
<dbReference type="Gene3D" id="1.10.150.110">
    <property type="entry name" value="DNA polymerase beta, N-terminal domain-like"/>
    <property type="match status" value="1"/>
</dbReference>
<keyword evidence="11" id="KW-0227">DNA damage</keyword>
<evidence type="ECO:0000256" key="6">
    <source>
        <dbReference type="ARBA" id="ARBA00022481"/>
    </source>
</evidence>
<keyword evidence="14" id="KW-0915">Sodium</keyword>
<organism evidence="25 26">
    <name type="scientific">Exiguobacterium indicum</name>
    <dbReference type="NCBI Taxonomy" id="296995"/>
    <lineage>
        <taxon>Bacteria</taxon>
        <taxon>Bacillati</taxon>
        <taxon>Bacillota</taxon>
        <taxon>Bacilli</taxon>
        <taxon>Bacillales</taxon>
        <taxon>Bacillales Family XII. Incertae Sedis</taxon>
        <taxon>Exiguobacterium</taxon>
    </lineage>
</organism>
<dbReference type="Pfam" id="PF14792">
    <property type="entry name" value="DNA_pol_B_palm"/>
    <property type="match status" value="1"/>
</dbReference>
<evidence type="ECO:0000256" key="7">
    <source>
        <dbReference type="ARBA" id="ARBA00022634"/>
    </source>
</evidence>
<dbReference type="InterPro" id="IPR003583">
    <property type="entry name" value="Hlx-hairpin-Hlx_DNA-bd_motif"/>
</dbReference>
<dbReference type="SMART" id="SM00483">
    <property type="entry name" value="POLXc"/>
    <property type="match status" value="1"/>
</dbReference>
<comment type="catalytic activity">
    <reaction evidence="19">
        <text>a 5'-end 2'-deoxyribose-2'-deoxyribonucleotide-DNA = (2E,4S)-4-hydroxypenten-2-al-5-phosphate + a 5'-end 5'-phospho-2'-deoxyribonucleoside-DNA + H(+)</text>
        <dbReference type="Rhea" id="RHEA:76255"/>
        <dbReference type="Rhea" id="RHEA-COMP:13180"/>
        <dbReference type="Rhea" id="RHEA-COMP:18657"/>
        <dbReference type="ChEBI" id="CHEBI:15378"/>
        <dbReference type="ChEBI" id="CHEBI:136412"/>
        <dbReference type="ChEBI" id="CHEBI:195194"/>
        <dbReference type="ChEBI" id="CHEBI:195195"/>
    </reaction>
</comment>
<dbReference type="GO" id="GO:0003677">
    <property type="term" value="F:DNA binding"/>
    <property type="evidence" value="ECO:0007669"/>
    <property type="project" value="InterPro"/>
</dbReference>
<feature type="domain" description="Polymerase/histidinol phosphatase N-terminal" evidence="23">
    <location>
        <begin position="333"/>
        <end position="412"/>
    </location>
</feature>
<sequence length="571" mass="64047">MRTIQDAMRHLERISVYLEVKGENPFKINAFRKAASILEASDADFMAIEDFTAMKGIGKGTAAVLEEYRETGTSTALTELEQEVPEGLIALLKIPGLGGKKLAKLHEVGVIDADSFAEKLADGTVETMPGFGKKTVEKYVKALETFETRPERLPYGVMRKVVAELNQTLASFDEIIRFEVGGSFRRAEETCKDLDFILSTNEPDRIKEQLLELSLIDEVIAAGSTKVSLVLKRDVHYIAVDFRIVDDAAYASTLHHFTGSKDHNVRMRQLAKERGESISEYGVETERGLVQPKTEEELFARYDLPFIAPELRAGRQEFEQDLSRLLTEQDIQADVHMHTTWSDGTLSVEELVDACAARGYTWMAITDHSKYMKFVNGLTEERLRAQRVEIEAARKKHPEMTILCGVEMDILPDGSLDYEDDFLKEMDYVIASIHSKFDQTEEEIMQRLENACRNPYVSLIAHPTGRIIGRREGYAVNVDRLIELAAETGTALEMNANPARFDLTASSLAKAKVAGVKILINTDTHRPEMLEDMKLGVLHARKAYLEASDVINTWSAEAALAFFGRKRLGVD</sequence>
<evidence type="ECO:0000256" key="1">
    <source>
        <dbReference type="ARBA" id="ARBA00001946"/>
    </source>
</evidence>
<evidence type="ECO:0000256" key="21">
    <source>
        <dbReference type="ARBA" id="ARBA00049244"/>
    </source>
</evidence>
<evidence type="ECO:0000256" key="19">
    <source>
        <dbReference type="ARBA" id="ARBA00044678"/>
    </source>
</evidence>
<keyword evidence="15" id="KW-0234">DNA repair</keyword>
<dbReference type="Gene3D" id="3.30.460.10">
    <property type="entry name" value="Beta Polymerase, domain 2"/>
    <property type="match status" value="1"/>
</dbReference>
<dbReference type="Pfam" id="PF02811">
    <property type="entry name" value="PHP"/>
    <property type="match status" value="1"/>
</dbReference>
<dbReference type="EC" id="4.2.99.18" evidence="4"/>
<evidence type="ECO:0000256" key="18">
    <source>
        <dbReference type="ARBA" id="ARBA00044632"/>
    </source>
</evidence>
<evidence type="ECO:0000313" key="25">
    <source>
        <dbReference type="EMBL" id="KSU50367.1"/>
    </source>
</evidence>
<evidence type="ECO:0000256" key="15">
    <source>
        <dbReference type="ARBA" id="ARBA00023204"/>
    </source>
</evidence>
<keyword evidence="8" id="KW-0808">Transferase</keyword>
<dbReference type="Pfam" id="PF14716">
    <property type="entry name" value="HHH_8"/>
    <property type="match status" value="1"/>
</dbReference>
<dbReference type="InterPro" id="IPR029398">
    <property type="entry name" value="PolB_thumb"/>
</dbReference>
<dbReference type="GO" id="GO:0003887">
    <property type="term" value="F:DNA-directed DNA polymerase activity"/>
    <property type="evidence" value="ECO:0007669"/>
    <property type="project" value="UniProtKB-KW"/>
</dbReference>
<dbReference type="PANTHER" id="PTHR36928:SF1">
    <property type="entry name" value="PHOSPHATASE YCDX-RELATED"/>
    <property type="match status" value="1"/>
</dbReference>
<dbReference type="Gene3D" id="3.30.210.10">
    <property type="entry name" value="DNA polymerase, thumb domain"/>
    <property type="match status" value="1"/>
</dbReference>
<keyword evidence="12" id="KW-0832">Ubl conjugation</keyword>
<dbReference type="SUPFAM" id="SSF158702">
    <property type="entry name" value="Sec63 N-terminal domain-like"/>
    <property type="match status" value="1"/>
</dbReference>
<feature type="domain" description="Helix-hairpin-helix DNA-binding motif class 1" evidence="22">
    <location>
        <begin position="123"/>
        <end position="142"/>
    </location>
</feature>
<accession>A0A0V8GJP8</accession>
<dbReference type="InterPro" id="IPR010996">
    <property type="entry name" value="HHH_MUS81"/>
</dbReference>
<evidence type="ECO:0000256" key="20">
    <source>
        <dbReference type="ARBA" id="ARBA00045548"/>
    </source>
</evidence>
<reference evidence="25 26" key="1">
    <citation type="journal article" date="2015" name="Int. J. Syst. Evol. Microbiol.">
        <title>Exiguobacterium enclense sp. nov., isolated from sediment.</title>
        <authorList>
            <person name="Dastager S.G."/>
            <person name="Mawlankar R."/>
            <person name="Sonalkar V.V."/>
            <person name="Thorat M.N."/>
            <person name="Mual P."/>
            <person name="Verma A."/>
            <person name="Krishnamurthi S."/>
            <person name="Tang S.K."/>
            <person name="Li W.J."/>
        </authorList>
    </citation>
    <scope>NUCLEOTIDE SEQUENCE [LARGE SCALE GENOMIC DNA]</scope>
    <source>
        <strain evidence="25 26">NIO-1109</strain>
    </source>
</reference>
<dbReference type="Gene3D" id="1.10.150.20">
    <property type="entry name" value="5' to 3' exonuclease, C-terminal subdomain"/>
    <property type="match status" value="1"/>
</dbReference>
<dbReference type="InterPro" id="IPR004013">
    <property type="entry name" value="PHP_dom"/>
</dbReference>
<evidence type="ECO:0000256" key="12">
    <source>
        <dbReference type="ARBA" id="ARBA00022843"/>
    </source>
</evidence>
<evidence type="ECO:0000256" key="2">
    <source>
        <dbReference type="ARBA" id="ARBA00004496"/>
    </source>
</evidence>
<proteinExistence type="predicted"/>
<keyword evidence="9" id="KW-0548">Nucleotidyltransferase</keyword>